<feature type="compositionally biased region" description="Basic and acidic residues" evidence="1">
    <location>
        <begin position="216"/>
        <end position="233"/>
    </location>
</feature>
<proteinExistence type="predicted"/>
<dbReference type="Proteomes" id="UP000249354">
    <property type="component" value="Unassembled WGS sequence"/>
</dbReference>
<reference evidence="3 4" key="2">
    <citation type="submission" date="2018-06" db="EMBL/GenBank/DDBJ databases">
        <title>Metagenomic assembly of (sub)arctic Cyanobacteria and their associated microbiome from non-axenic cultures.</title>
        <authorList>
            <person name="Baurain D."/>
        </authorList>
    </citation>
    <scope>NUCLEOTIDE SEQUENCE [LARGE SCALE GENOMIC DNA]</scope>
    <source>
        <strain evidence="3">ULC129bin1</strain>
    </source>
</reference>
<evidence type="ECO:0000256" key="1">
    <source>
        <dbReference type="SAM" id="MobiDB-lite"/>
    </source>
</evidence>
<feature type="signal peptide" evidence="2">
    <location>
        <begin position="1"/>
        <end position="25"/>
    </location>
</feature>
<evidence type="ECO:0000256" key="2">
    <source>
        <dbReference type="SAM" id="SignalP"/>
    </source>
</evidence>
<feature type="compositionally biased region" description="Basic and acidic residues" evidence="1">
    <location>
        <begin position="199"/>
        <end position="209"/>
    </location>
</feature>
<comment type="caution">
    <text evidence="3">The sequence shown here is derived from an EMBL/GenBank/DDBJ whole genome shotgun (WGS) entry which is preliminary data.</text>
</comment>
<evidence type="ECO:0000313" key="4">
    <source>
        <dbReference type="Proteomes" id="UP000249354"/>
    </source>
</evidence>
<organism evidence="3 4">
    <name type="scientific">Leptolyngbya foveolarum</name>
    <dbReference type="NCBI Taxonomy" id="47253"/>
    <lineage>
        <taxon>Bacteria</taxon>
        <taxon>Bacillati</taxon>
        <taxon>Cyanobacteriota</taxon>
        <taxon>Cyanophyceae</taxon>
        <taxon>Leptolyngbyales</taxon>
        <taxon>Leptolyngbyaceae</taxon>
        <taxon>Leptolyngbya group</taxon>
        <taxon>Leptolyngbya</taxon>
    </lineage>
</organism>
<accession>A0A2W4UGN7</accession>
<reference evidence="4" key="1">
    <citation type="submission" date="2018-04" db="EMBL/GenBank/DDBJ databases">
        <authorList>
            <person name="Cornet L."/>
        </authorList>
    </citation>
    <scope>NUCLEOTIDE SEQUENCE [LARGE SCALE GENOMIC DNA]</scope>
</reference>
<dbReference type="AlphaFoldDB" id="A0A2W4UGN7"/>
<gene>
    <name evidence="3" type="ORF">DCF25_08480</name>
</gene>
<keyword evidence="2" id="KW-0732">Signal</keyword>
<name>A0A2W4UGN7_9CYAN</name>
<protein>
    <submittedName>
        <fullName evidence="3">Uncharacterized protein</fullName>
    </submittedName>
</protein>
<dbReference type="EMBL" id="QBMC01000044">
    <property type="protein sequence ID" value="PZO19394.1"/>
    <property type="molecule type" value="Genomic_DNA"/>
</dbReference>
<feature type="chain" id="PRO_5016023299" evidence="2">
    <location>
        <begin position="26"/>
        <end position="233"/>
    </location>
</feature>
<sequence>MKKLLLTALATIGAAIGIWSGSAHTASAIPGQPVNEAKAWMQAHPTLRALPNERLSLRRNDTPARRYTFHGSIFGPAGGSGQTLLERGLNSGPRVVRSEKFTLVDLINGVSVSKLEDALRMLYGAQVFADYRRAESVLVYSPGRIEDRETARSPRAQLTEGELYAYIIEVIPDVDGTIHTGTVTVMLKEDVPPLQAALEDRETERREFIEEQTEGQSDRDLERLIRGVRRPER</sequence>
<feature type="region of interest" description="Disordered" evidence="1">
    <location>
        <begin position="199"/>
        <end position="233"/>
    </location>
</feature>
<evidence type="ECO:0000313" key="3">
    <source>
        <dbReference type="EMBL" id="PZO19394.1"/>
    </source>
</evidence>